<evidence type="ECO:0000259" key="4">
    <source>
        <dbReference type="PROSITE" id="PS50238"/>
    </source>
</evidence>
<dbReference type="GO" id="GO:0005737">
    <property type="term" value="C:cytoplasm"/>
    <property type="evidence" value="ECO:0007669"/>
    <property type="project" value="UniProtKB-SubCell"/>
</dbReference>
<dbReference type="GO" id="GO:0051015">
    <property type="term" value="F:actin filament binding"/>
    <property type="evidence" value="ECO:0007669"/>
    <property type="project" value="TreeGrafter"/>
</dbReference>
<dbReference type="GO" id="GO:0001726">
    <property type="term" value="C:ruffle"/>
    <property type="evidence" value="ECO:0007669"/>
    <property type="project" value="TreeGrafter"/>
</dbReference>
<dbReference type="GO" id="GO:0072673">
    <property type="term" value="P:lamellipodium morphogenesis"/>
    <property type="evidence" value="ECO:0007669"/>
    <property type="project" value="TreeGrafter"/>
</dbReference>
<feature type="non-terminal residue" evidence="5">
    <location>
        <position position="1"/>
    </location>
</feature>
<dbReference type="GO" id="GO:0030048">
    <property type="term" value="P:actin filament-based movement"/>
    <property type="evidence" value="ECO:0007669"/>
    <property type="project" value="TreeGrafter"/>
</dbReference>
<dbReference type="GO" id="GO:0030027">
    <property type="term" value="C:lamellipodium"/>
    <property type="evidence" value="ECO:0007669"/>
    <property type="project" value="TreeGrafter"/>
</dbReference>
<dbReference type="InterPro" id="IPR008936">
    <property type="entry name" value="Rho_GTPase_activation_prot"/>
</dbReference>
<feature type="compositionally biased region" description="Basic and acidic residues" evidence="3">
    <location>
        <begin position="151"/>
        <end position="166"/>
    </location>
</feature>
<protein>
    <submittedName>
        <fullName evidence="5">MYO9B isoform 5</fullName>
    </submittedName>
</protein>
<dbReference type="PANTHER" id="PTHR46184">
    <property type="entry name" value="UNCONVENTIONAL MYOSIN-IXB-LIKE PROTEIN"/>
    <property type="match status" value="1"/>
</dbReference>
<dbReference type="GO" id="GO:0005524">
    <property type="term" value="F:ATP binding"/>
    <property type="evidence" value="ECO:0007669"/>
    <property type="project" value="TreeGrafter"/>
</dbReference>
<reference evidence="5" key="1">
    <citation type="submission" date="2017-12" db="EMBL/GenBank/DDBJ databases">
        <title>High-resolution comparative analysis of great ape genomes.</title>
        <authorList>
            <person name="Pollen A."/>
            <person name="Hastie A."/>
            <person name="Hormozdiari F."/>
            <person name="Dougherty M."/>
            <person name="Liu R."/>
            <person name="Chaisson M."/>
            <person name="Hoppe E."/>
            <person name="Hill C."/>
            <person name="Pang A."/>
            <person name="Hillier L."/>
            <person name="Baker C."/>
            <person name="Armstrong J."/>
            <person name="Shendure J."/>
            <person name="Paten B."/>
            <person name="Wilson R."/>
            <person name="Chao H."/>
            <person name="Schneider V."/>
            <person name="Ventura M."/>
            <person name="Kronenberg Z."/>
            <person name="Murali S."/>
            <person name="Gordon D."/>
            <person name="Cantsilieris S."/>
            <person name="Munson K."/>
            <person name="Nelson B."/>
            <person name="Raja A."/>
            <person name="Underwood J."/>
            <person name="Diekhans M."/>
            <person name="Fiddes I."/>
            <person name="Haussler D."/>
            <person name="Eichler E."/>
        </authorList>
    </citation>
    <scope>NUCLEOTIDE SEQUENCE [LARGE SCALE GENOMIC DNA]</scope>
    <source>
        <strain evidence="5">Susie</strain>
    </source>
</reference>
<evidence type="ECO:0000256" key="2">
    <source>
        <dbReference type="ARBA" id="ARBA00022490"/>
    </source>
</evidence>
<dbReference type="GO" id="GO:0035556">
    <property type="term" value="P:intracellular signal transduction"/>
    <property type="evidence" value="ECO:0007669"/>
    <property type="project" value="InterPro"/>
</dbReference>
<name>A0A2J8T6L7_PONAB</name>
<sequence length="195" mass="21949">HLVKVALLEDVNRMSPGALAIIFAPCLLRCPDNSDPLISMKDVLKITTCVEMLIKEQMRKYKVKMEEISQLEAAESIAFRRLSLLRQNAPWPLKLGFSSPYEGVLNKSPKARDSQGEELEVLLEEEAAGGDEDREKEILIERIQSIKEEKQDITYRLPELDPRGSDEENLDSETSASTESLLEERAGRGASEGQY</sequence>
<comment type="subcellular location">
    <subcellularLocation>
        <location evidence="1">Cytoplasm</location>
    </subcellularLocation>
</comment>
<keyword evidence="2" id="KW-0963">Cytoplasm</keyword>
<comment type="caution">
    <text evidence="5">The sequence shown here is derived from an EMBL/GenBank/DDBJ whole genome shotgun (WGS) entry which is preliminary data.</text>
</comment>
<proteinExistence type="predicted"/>
<dbReference type="GO" id="GO:0005096">
    <property type="term" value="F:GTPase activator activity"/>
    <property type="evidence" value="ECO:0007669"/>
    <property type="project" value="InterPro"/>
</dbReference>
<dbReference type="InterPro" id="IPR000198">
    <property type="entry name" value="RhoGAP_dom"/>
</dbReference>
<dbReference type="GO" id="GO:0016887">
    <property type="term" value="F:ATP hydrolysis activity"/>
    <property type="evidence" value="ECO:0007669"/>
    <property type="project" value="TreeGrafter"/>
</dbReference>
<feature type="domain" description="Rho-GAP" evidence="4">
    <location>
        <begin position="1"/>
        <end position="61"/>
    </location>
</feature>
<dbReference type="InterPro" id="IPR046987">
    <property type="entry name" value="Myo9"/>
</dbReference>
<dbReference type="EMBL" id="NDHI03003519">
    <property type="protein sequence ID" value="PNJ28651.1"/>
    <property type="molecule type" value="Genomic_DNA"/>
</dbReference>
<dbReference type="Gene3D" id="1.10.555.10">
    <property type="entry name" value="Rho GTPase activation protein"/>
    <property type="match status" value="1"/>
</dbReference>
<dbReference type="GO" id="GO:0000146">
    <property type="term" value="F:microfilament motor activity"/>
    <property type="evidence" value="ECO:0007669"/>
    <property type="project" value="InterPro"/>
</dbReference>
<dbReference type="PANTHER" id="PTHR46184:SF2">
    <property type="entry name" value="UNCONVENTIONAL MYOSIN-IXB"/>
    <property type="match status" value="1"/>
</dbReference>
<dbReference type="AlphaFoldDB" id="A0A2J8T6L7"/>
<organism evidence="5">
    <name type="scientific">Pongo abelii</name>
    <name type="common">Sumatran orangutan</name>
    <name type="synonym">Pongo pygmaeus abelii</name>
    <dbReference type="NCBI Taxonomy" id="9601"/>
    <lineage>
        <taxon>Eukaryota</taxon>
        <taxon>Metazoa</taxon>
        <taxon>Chordata</taxon>
        <taxon>Craniata</taxon>
        <taxon>Vertebrata</taxon>
        <taxon>Euteleostomi</taxon>
        <taxon>Mammalia</taxon>
        <taxon>Eutheria</taxon>
        <taxon>Euarchontoglires</taxon>
        <taxon>Primates</taxon>
        <taxon>Haplorrhini</taxon>
        <taxon>Catarrhini</taxon>
        <taxon>Hominidae</taxon>
        <taxon>Pongo</taxon>
    </lineage>
</organism>
<dbReference type="SUPFAM" id="SSF48350">
    <property type="entry name" value="GTPase activation domain, GAP"/>
    <property type="match status" value="1"/>
</dbReference>
<dbReference type="GO" id="GO:0005884">
    <property type="term" value="C:actin filament"/>
    <property type="evidence" value="ECO:0007669"/>
    <property type="project" value="TreeGrafter"/>
</dbReference>
<evidence type="ECO:0000256" key="1">
    <source>
        <dbReference type="ARBA" id="ARBA00004496"/>
    </source>
</evidence>
<gene>
    <name evidence="5" type="ORF">CR201_G0037448</name>
</gene>
<evidence type="ECO:0000313" key="5">
    <source>
        <dbReference type="EMBL" id="PNJ28651.1"/>
    </source>
</evidence>
<evidence type="ECO:0000256" key="3">
    <source>
        <dbReference type="SAM" id="MobiDB-lite"/>
    </source>
</evidence>
<feature type="region of interest" description="Disordered" evidence="3">
    <location>
        <begin position="151"/>
        <end position="195"/>
    </location>
</feature>
<dbReference type="Pfam" id="PF00620">
    <property type="entry name" value="RhoGAP"/>
    <property type="match status" value="1"/>
</dbReference>
<dbReference type="PROSITE" id="PS50238">
    <property type="entry name" value="RHOGAP"/>
    <property type="match status" value="1"/>
</dbReference>
<accession>A0A2J8T6L7</accession>